<sequence length="287" mass="32553">MDIRQLTYFLTIAEEGNISRAAEKLHMAQPPLSQQLKLLENELGMKLVDRNTRKIQLTDVGKTLEHRAKQILKLIESTEKELKDINEGLQGTLSIGSVSSAGATLLPDRIRSFYEKYPGITFEILDEDTPKIIELLNNGGIDIGIIRTPFNIESFESIYLPDEPMVVAGIKIPWEENQKFICLSDLTEKPLIVQRRYEDMIVQLCHKEGFYPRILCKSNDVRTILLWASTGLGLAIVPKNCISLIGNVHLEFKEIQESSLNVGTAIIWLKDRFISSAARHFLKTFEV</sequence>
<comment type="similarity">
    <text evidence="1">Belongs to the LysR transcriptional regulatory family.</text>
</comment>
<dbReference type="STRING" id="36844.SAMN04488501_10128"/>
<evidence type="ECO:0000256" key="2">
    <source>
        <dbReference type="ARBA" id="ARBA00023015"/>
    </source>
</evidence>
<name>A0A0L6Z6F2_9CLOT</name>
<dbReference type="Proteomes" id="UP000037043">
    <property type="component" value="Unassembled WGS sequence"/>
</dbReference>
<dbReference type="GO" id="GO:0003677">
    <property type="term" value="F:DNA binding"/>
    <property type="evidence" value="ECO:0007669"/>
    <property type="project" value="UniProtKB-KW"/>
</dbReference>
<dbReference type="Gene3D" id="1.10.10.10">
    <property type="entry name" value="Winged helix-like DNA-binding domain superfamily/Winged helix DNA-binding domain"/>
    <property type="match status" value="1"/>
</dbReference>
<keyword evidence="2" id="KW-0805">Transcription regulation</keyword>
<dbReference type="PRINTS" id="PR00039">
    <property type="entry name" value="HTHLYSR"/>
</dbReference>
<evidence type="ECO:0000256" key="3">
    <source>
        <dbReference type="ARBA" id="ARBA00023125"/>
    </source>
</evidence>
<dbReference type="SUPFAM" id="SSF53850">
    <property type="entry name" value="Periplasmic binding protein-like II"/>
    <property type="match status" value="1"/>
</dbReference>
<dbReference type="PANTHER" id="PTHR30419:SF28">
    <property type="entry name" value="HTH-TYPE TRANSCRIPTIONAL REGULATOR BSDA"/>
    <property type="match status" value="1"/>
</dbReference>
<evidence type="ECO:0000259" key="5">
    <source>
        <dbReference type="PROSITE" id="PS50931"/>
    </source>
</evidence>
<proteinExistence type="inferred from homology"/>
<dbReference type="GO" id="GO:0005829">
    <property type="term" value="C:cytosol"/>
    <property type="evidence" value="ECO:0007669"/>
    <property type="project" value="TreeGrafter"/>
</dbReference>
<dbReference type="Gene3D" id="3.40.190.10">
    <property type="entry name" value="Periplasmic binding protein-like II"/>
    <property type="match status" value="2"/>
</dbReference>
<feature type="domain" description="HTH lysR-type" evidence="5">
    <location>
        <begin position="1"/>
        <end position="58"/>
    </location>
</feature>
<dbReference type="InterPro" id="IPR036390">
    <property type="entry name" value="WH_DNA-bd_sf"/>
</dbReference>
<keyword evidence="4" id="KW-0804">Transcription</keyword>
<dbReference type="CDD" id="cd05466">
    <property type="entry name" value="PBP2_LTTR_substrate"/>
    <property type="match status" value="1"/>
</dbReference>
<gene>
    <name evidence="6" type="primary">cynR_3</name>
    <name evidence="6" type="ORF">CLHOM_34510</name>
</gene>
<keyword evidence="7" id="KW-1185">Reference proteome</keyword>
<dbReference type="InterPro" id="IPR005119">
    <property type="entry name" value="LysR_subst-bd"/>
</dbReference>
<dbReference type="EMBL" id="LHUR01000042">
    <property type="protein sequence ID" value="KOA18549.1"/>
    <property type="molecule type" value="Genomic_DNA"/>
</dbReference>
<dbReference type="RefSeq" id="WP_052222884.1">
    <property type="nucleotide sequence ID" value="NZ_LHUR01000042.1"/>
</dbReference>
<keyword evidence="3" id="KW-0238">DNA-binding</keyword>
<dbReference type="SUPFAM" id="SSF46785">
    <property type="entry name" value="Winged helix' DNA-binding domain"/>
    <property type="match status" value="1"/>
</dbReference>
<evidence type="ECO:0000313" key="7">
    <source>
        <dbReference type="Proteomes" id="UP000037043"/>
    </source>
</evidence>
<dbReference type="Pfam" id="PF00126">
    <property type="entry name" value="HTH_1"/>
    <property type="match status" value="1"/>
</dbReference>
<evidence type="ECO:0000313" key="6">
    <source>
        <dbReference type="EMBL" id="KOA18549.1"/>
    </source>
</evidence>
<dbReference type="PROSITE" id="PS50931">
    <property type="entry name" value="HTH_LYSR"/>
    <property type="match status" value="1"/>
</dbReference>
<evidence type="ECO:0000256" key="1">
    <source>
        <dbReference type="ARBA" id="ARBA00009437"/>
    </source>
</evidence>
<evidence type="ECO:0000256" key="4">
    <source>
        <dbReference type="ARBA" id="ARBA00023163"/>
    </source>
</evidence>
<comment type="caution">
    <text evidence="6">The sequence shown here is derived from an EMBL/GenBank/DDBJ whole genome shotgun (WGS) entry which is preliminary data.</text>
</comment>
<reference evidence="7" key="1">
    <citation type="submission" date="2015-08" db="EMBL/GenBank/DDBJ databases">
        <title>Genome sequence of the strict anaerobe Clostridium homopropionicum LuHBu1 (DSM 5847T).</title>
        <authorList>
            <person name="Poehlein A."/>
            <person name="Beck M."/>
            <person name="Schiel-Bengelsdorf B."/>
            <person name="Bengelsdorf F.R."/>
            <person name="Daniel R."/>
            <person name="Duerre P."/>
        </authorList>
    </citation>
    <scope>NUCLEOTIDE SEQUENCE [LARGE SCALE GENOMIC DNA]</scope>
    <source>
        <strain evidence="7">DSM 5847</strain>
    </source>
</reference>
<dbReference type="Pfam" id="PF03466">
    <property type="entry name" value="LysR_substrate"/>
    <property type="match status" value="1"/>
</dbReference>
<dbReference type="InterPro" id="IPR050950">
    <property type="entry name" value="HTH-type_LysR_regulators"/>
</dbReference>
<organism evidence="6 7">
    <name type="scientific">Clostridium homopropionicum DSM 5847</name>
    <dbReference type="NCBI Taxonomy" id="1121318"/>
    <lineage>
        <taxon>Bacteria</taxon>
        <taxon>Bacillati</taxon>
        <taxon>Bacillota</taxon>
        <taxon>Clostridia</taxon>
        <taxon>Eubacteriales</taxon>
        <taxon>Clostridiaceae</taxon>
        <taxon>Clostridium</taxon>
    </lineage>
</organism>
<dbReference type="InterPro" id="IPR000847">
    <property type="entry name" value="LysR_HTH_N"/>
</dbReference>
<protein>
    <submittedName>
        <fullName evidence="6">HTH-type transcriptional regulator CynR</fullName>
    </submittedName>
</protein>
<dbReference type="GO" id="GO:0003700">
    <property type="term" value="F:DNA-binding transcription factor activity"/>
    <property type="evidence" value="ECO:0007669"/>
    <property type="project" value="InterPro"/>
</dbReference>
<dbReference type="PATRIC" id="fig|1121318.3.peg.3449"/>
<dbReference type="InterPro" id="IPR036388">
    <property type="entry name" value="WH-like_DNA-bd_sf"/>
</dbReference>
<dbReference type="AlphaFoldDB" id="A0A0L6Z6F2"/>
<accession>A0A0L6Z6F2</accession>
<dbReference type="PANTHER" id="PTHR30419">
    <property type="entry name" value="HTH-TYPE TRANSCRIPTIONAL REGULATOR YBHD"/>
    <property type="match status" value="1"/>
</dbReference>
<dbReference type="FunFam" id="1.10.10.10:FF:000001">
    <property type="entry name" value="LysR family transcriptional regulator"/>
    <property type="match status" value="1"/>
</dbReference>